<organism evidence="1 2">
    <name type="scientific">Necator americanus</name>
    <name type="common">Human hookworm</name>
    <dbReference type="NCBI Taxonomy" id="51031"/>
    <lineage>
        <taxon>Eukaryota</taxon>
        <taxon>Metazoa</taxon>
        <taxon>Ecdysozoa</taxon>
        <taxon>Nematoda</taxon>
        <taxon>Chromadorea</taxon>
        <taxon>Rhabditida</taxon>
        <taxon>Rhabditina</taxon>
        <taxon>Rhabditomorpha</taxon>
        <taxon>Strongyloidea</taxon>
        <taxon>Ancylostomatidae</taxon>
        <taxon>Bunostominae</taxon>
        <taxon>Necator</taxon>
    </lineage>
</organism>
<accession>A0ABR1D1J5</accession>
<gene>
    <name evidence="1" type="primary">Necator_chrIII.g12002</name>
    <name evidence="1" type="ORF">RB195_011236</name>
</gene>
<sequence length="107" mass="12166">MNLFFCKSHELTRQKLAPNCEHIRSVKMIVIFSYLVSTTHAVGTFEALCTHPFFYGAGELKGMECEVSYPMDTLNDLKAYDLCATTSPFEHLRYVVELRGGFCLPFS</sequence>
<dbReference type="EMBL" id="JAVFWL010000003">
    <property type="protein sequence ID" value="KAK6744412.1"/>
    <property type="molecule type" value="Genomic_DNA"/>
</dbReference>
<reference evidence="1 2" key="1">
    <citation type="submission" date="2023-08" db="EMBL/GenBank/DDBJ databases">
        <title>A Necator americanus chromosomal reference genome.</title>
        <authorList>
            <person name="Ilik V."/>
            <person name="Petrzelkova K.J."/>
            <person name="Pardy F."/>
            <person name="Fuh T."/>
            <person name="Niatou-Singa F.S."/>
            <person name="Gouil Q."/>
            <person name="Baker L."/>
            <person name="Ritchie M.E."/>
            <person name="Jex A.R."/>
            <person name="Gazzola D."/>
            <person name="Li H."/>
            <person name="Toshio Fujiwara R."/>
            <person name="Zhan B."/>
            <person name="Aroian R.V."/>
            <person name="Pafco B."/>
            <person name="Schwarz E.M."/>
        </authorList>
    </citation>
    <scope>NUCLEOTIDE SEQUENCE [LARGE SCALE GENOMIC DNA]</scope>
    <source>
        <strain evidence="1 2">Aroian</strain>
        <tissue evidence="1">Whole animal</tissue>
    </source>
</reference>
<comment type="caution">
    <text evidence="1">The sequence shown here is derived from an EMBL/GenBank/DDBJ whole genome shotgun (WGS) entry which is preliminary data.</text>
</comment>
<evidence type="ECO:0000313" key="2">
    <source>
        <dbReference type="Proteomes" id="UP001303046"/>
    </source>
</evidence>
<dbReference type="Proteomes" id="UP001303046">
    <property type="component" value="Unassembled WGS sequence"/>
</dbReference>
<protein>
    <submittedName>
        <fullName evidence="1">Uncharacterized protein</fullName>
    </submittedName>
</protein>
<keyword evidence="2" id="KW-1185">Reference proteome</keyword>
<proteinExistence type="predicted"/>
<evidence type="ECO:0000313" key="1">
    <source>
        <dbReference type="EMBL" id="KAK6744412.1"/>
    </source>
</evidence>
<name>A0ABR1D1J5_NECAM</name>